<evidence type="ECO:0000313" key="3">
    <source>
        <dbReference type="Proteomes" id="UP000232323"/>
    </source>
</evidence>
<dbReference type="EMBL" id="BEGY01000106">
    <property type="protein sequence ID" value="GAX83734.1"/>
    <property type="molecule type" value="Genomic_DNA"/>
</dbReference>
<gene>
    <name evidence="2" type="ORF">CEUSTIGMA_g11159.t1</name>
</gene>
<organism evidence="2 3">
    <name type="scientific">Chlamydomonas eustigma</name>
    <dbReference type="NCBI Taxonomy" id="1157962"/>
    <lineage>
        <taxon>Eukaryota</taxon>
        <taxon>Viridiplantae</taxon>
        <taxon>Chlorophyta</taxon>
        <taxon>core chlorophytes</taxon>
        <taxon>Chlorophyceae</taxon>
        <taxon>CS clade</taxon>
        <taxon>Chlamydomonadales</taxon>
        <taxon>Chlamydomonadaceae</taxon>
        <taxon>Chlamydomonas</taxon>
    </lineage>
</organism>
<sequence>MMVPPFLNPALTPEQLAVKLATAKLEGWLGAVAQQLSSVTAACEVVLSRDPDAPISHVQQQLLDVEISAAAAARGTPLAAVTDLKDKLPPLAIGRLAQTVGALSEAQPMLVLVDWQWEQFSDCMERMKAWGNNLLDKKLQVQHLVDIRNQLAASQAALSTTQVEVDALQKELVAVKSKAEKLEAKIHEDEAETHRIKLGAAEQEANRSALEVGLSAAREEVASLTSRLTLLEEEYWGAKAKVLEAEMVRGEIMAAKDRAVLAAEEAVAAMKKMESETSQHRIMREKLVLDLIACKAWIRSMGDMDKAHRKLVLDLQEAQDAARKDKQLVFELRSKISNLEDQVQLSAIHTKSSQEQVQALLRDLQAAEAAGGGDSNALAQAHAVAAAEVGRLRVEVSSLVTRVRAAEAAAVSSSRGQEAAKEEAERALSEAKEAADRAWLVEQRMTELRAVVAGTKIHAENIEEQIRHLEGDKEILGLAGSELQAQLAEKETQGVSLQREVWDLSVALHEAEVERKLILEKAVDQKFEPSEEALKNSAVLK</sequence>
<feature type="coiled-coil region" evidence="1">
    <location>
        <begin position="151"/>
        <end position="234"/>
    </location>
</feature>
<comment type="caution">
    <text evidence="2">The sequence shown here is derived from an EMBL/GenBank/DDBJ whole genome shotgun (WGS) entry which is preliminary data.</text>
</comment>
<accession>A0A250XKY0</accession>
<reference evidence="2 3" key="1">
    <citation type="submission" date="2017-08" db="EMBL/GenBank/DDBJ databases">
        <title>Acidophilic green algal genome provides insights into adaptation to an acidic environment.</title>
        <authorList>
            <person name="Hirooka S."/>
            <person name="Hirose Y."/>
            <person name="Kanesaki Y."/>
            <person name="Higuchi S."/>
            <person name="Fujiwara T."/>
            <person name="Onuma R."/>
            <person name="Era A."/>
            <person name="Ohbayashi R."/>
            <person name="Uzuka A."/>
            <person name="Nozaki H."/>
            <person name="Yoshikawa H."/>
            <person name="Miyagishima S.Y."/>
        </authorList>
    </citation>
    <scope>NUCLEOTIDE SEQUENCE [LARGE SCALE GENOMIC DNA]</scope>
    <source>
        <strain evidence="2 3">NIES-2499</strain>
    </source>
</reference>
<proteinExistence type="predicted"/>
<dbReference type="AlphaFoldDB" id="A0A250XKY0"/>
<evidence type="ECO:0000256" key="1">
    <source>
        <dbReference type="SAM" id="Coils"/>
    </source>
</evidence>
<name>A0A250XKY0_9CHLO</name>
<keyword evidence="3" id="KW-1185">Reference proteome</keyword>
<evidence type="ECO:0000313" key="2">
    <source>
        <dbReference type="EMBL" id="GAX83734.1"/>
    </source>
</evidence>
<dbReference type="Proteomes" id="UP000232323">
    <property type="component" value="Unassembled WGS sequence"/>
</dbReference>
<protein>
    <submittedName>
        <fullName evidence="2">Uncharacterized protein</fullName>
    </submittedName>
</protein>
<keyword evidence="1" id="KW-0175">Coiled coil</keyword>